<dbReference type="VEuPathDB" id="VectorBase:GBRI002368"/>
<dbReference type="AlphaFoldDB" id="A0A1A9W0Y7"/>
<reference evidence="1" key="2">
    <citation type="submission" date="2020-05" db="UniProtKB">
        <authorList>
            <consortium name="EnsemblMetazoa"/>
        </authorList>
    </citation>
    <scope>IDENTIFICATION</scope>
    <source>
        <strain evidence="1">IAEA</strain>
    </source>
</reference>
<accession>A0A1A9W0Y7</accession>
<dbReference type="Proteomes" id="UP000091820">
    <property type="component" value="Unassembled WGS sequence"/>
</dbReference>
<reference evidence="2" key="1">
    <citation type="submission" date="2014-03" db="EMBL/GenBank/DDBJ databases">
        <authorList>
            <person name="Aksoy S."/>
            <person name="Warren W."/>
            <person name="Wilson R.K."/>
        </authorList>
    </citation>
    <scope>NUCLEOTIDE SEQUENCE [LARGE SCALE GENOMIC DNA]</scope>
    <source>
        <strain evidence="2">IAEA</strain>
    </source>
</reference>
<sequence length="67" mass="7615">MKYEALNEIPESKGSLSGSKKHLITIANGTRFTSSIAKSRCFVLVDESECWRWSIVVISKIYTTQFK</sequence>
<proteinExistence type="predicted"/>
<evidence type="ECO:0000313" key="1">
    <source>
        <dbReference type="EnsemblMetazoa" id="GBRI002368-PA"/>
    </source>
</evidence>
<keyword evidence="2" id="KW-1185">Reference proteome</keyword>
<dbReference type="EnsemblMetazoa" id="GBRI002368-RA">
    <property type="protein sequence ID" value="GBRI002368-PA"/>
    <property type="gene ID" value="GBRI002368"/>
</dbReference>
<name>A0A1A9W0Y7_9MUSC</name>
<protein>
    <submittedName>
        <fullName evidence="1">Uncharacterized protein</fullName>
    </submittedName>
</protein>
<organism evidence="1 2">
    <name type="scientific">Glossina brevipalpis</name>
    <dbReference type="NCBI Taxonomy" id="37001"/>
    <lineage>
        <taxon>Eukaryota</taxon>
        <taxon>Metazoa</taxon>
        <taxon>Ecdysozoa</taxon>
        <taxon>Arthropoda</taxon>
        <taxon>Hexapoda</taxon>
        <taxon>Insecta</taxon>
        <taxon>Pterygota</taxon>
        <taxon>Neoptera</taxon>
        <taxon>Endopterygota</taxon>
        <taxon>Diptera</taxon>
        <taxon>Brachycera</taxon>
        <taxon>Muscomorpha</taxon>
        <taxon>Hippoboscoidea</taxon>
        <taxon>Glossinidae</taxon>
        <taxon>Glossina</taxon>
    </lineage>
</organism>
<evidence type="ECO:0000313" key="2">
    <source>
        <dbReference type="Proteomes" id="UP000091820"/>
    </source>
</evidence>